<feature type="domain" description="PpiC" evidence="7">
    <location>
        <begin position="164"/>
        <end position="260"/>
    </location>
</feature>
<organism evidence="8 9">
    <name type="scientific">Meridianimarinicoccus marinus</name>
    <dbReference type="NCBI Taxonomy" id="3231483"/>
    <lineage>
        <taxon>Bacteria</taxon>
        <taxon>Pseudomonadati</taxon>
        <taxon>Pseudomonadota</taxon>
        <taxon>Alphaproteobacteria</taxon>
        <taxon>Rhodobacterales</taxon>
        <taxon>Paracoccaceae</taxon>
        <taxon>Meridianimarinicoccus</taxon>
    </lineage>
</organism>
<dbReference type="PANTHER" id="PTHR47637">
    <property type="entry name" value="CHAPERONE SURA"/>
    <property type="match status" value="1"/>
</dbReference>
<evidence type="ECO:0000256" key="5">
    <source>
        <dbReference type="PROSITE-ProRule" id="PRU00278"/>
    </source>
</evidence>
<keyword evidence="9" id="KW-1185">Reference proteome</keyword>
<feature type="signal peptide" evidence="6">
    <location>
        <begin position="1"/>
        <end position="24"/>
    </location>
</feature>
<dbReference type="GO" id="GO:0016853">
    <property type="term" value="F:isomerase activity"/>
    <property type="evidence" value="ECO:0007669"/>
    <property type="project" value="UniProtKB-KW"/>
</dbReference>
<evidence type="ECO:0000256" key="4">
    <source>
        <dbReference type="ARBA" id="ARBA00031484"/>
    </source>
</evidence>
<dbReference type="PROSITE" id="PS50198">
    <property type="entry name" value="PPIC_PPIASE_2"/>
    <property type="match status" value="1"/>
</dbReference>
<evidence type="ECO:0000259" key="7">
    <source>
        <dbReference type="PROSITE" id="PS50198"/>
    </source>
</evidence>
<keyword evidence="2 6" id="KW-0732">Signal</keyword>
<dbReference type="PANTHER" id="PTHR47637:SF1">
    <property type="entry name" value="CHAPERONE SURA"/>
    <property type="match status" value="1"/>
</dbReference>
<proteinExistence type="predicted"/>
<dbReference type="Gene3D" id="3.10.50.40">
    <property type="match status" value="1"/>
</dbReference>
<comment type="caution">
    <text evidence="8">The sequence shown here is derived from an EMBL/GenBank/DDBJ whole genome shotgun (WGS) entry which is preliminary data.</text>
</comment>
<protein>
    <recommendedName>
        <fullName evidence="1">Parvulin-like PPIase</fullName>
    </recommendedName>
    <alternativeName>
        <fullName evidence="3">Peptidyl-prolyl cis-trans isomerase plp</fullName>
    </alternativeName>
    <alternativeName>
        <fullName evidence="4">Rotamase plp</fullName>
    </alternativeName>
</protein>
<evidence type="ECO:0000256" key="6">
    <source>
        <dbReference type="SAM" id="SignalP"/>
    </source>
</evidence>
<dbReference type="RefSeq" id="WP_366190822.1">
    <property type="nucleotide sequence ID" value="NZ_JBFBVU010000001.1"/>
</dbReference>
<dbReference type="InterPro" id="IPR046357">
    <property type="entry name" value="PPIase_dom_sf"/>
</dbReference>
<accession>A0ABV3L1G2</accession>
<sequence length="398" mass="43842">MAILPLLRRTILAASLALAPVAAAAQSPFDTVARVNDGVVTRFEVEQRELFLNVLSILEADRDTALDSLIEDRLKLDAAATAGILPTTDELEFAMENFAGRANVSKEEFIAAIADVGIQEQTFRDYVRSLLAWGDVVRERFASRARPTEEEVDRAMALGTGDRSTQVRLAEIILPMNTQVAEINEERAEVFQKMTSFSQFSNAARQYSISPSRVNGGELAWRPLSELPPQIAPLFLSMQPGEVTEPLLTNGGLVLFQFRALQDARPSLTGNVTLDFIRVALPIGTSPTAEIARIRPEVDRCEDLYGVYFGGPPEQVQRTTEARAKVPGDITRALDLLDDGEMAPLGSGFVMLCARTGIPNEDLSREDVQLQLLARRLDSYGESYLEELRADAFIEIVQ</sequence>
<evidence type="ECO:0000313" key="9">
    <source>
        <dbReference type="Proteomes" id="UP001553161"/>
    </source>
</evidence>
<dbReference type="Pfam" id="PF00639">
    <property type="entry name" value="Rotamase"/>
    <property type="match status" value="1"/>
</dbReference>
<evidence type="ECO:0000313" key="8">
    <source>
        <dbReference type="EMBL" id="MEV8465385.1"/>
    </source>
</evidence>
<dbReference type="InterPro" id="IPR000297">
    <property type="entry name" value="PPIase_PpiC"/>
</dbReference>
<keyword evidence="5" id="KW-0697">Rotamase</keyword>
<evidence type="ECO:0000256" key="1">
    <source>
        <dbReference type="ARBA" id="ARBA00018370"/>
    </source>
</evidence>
<reference evidence="8 9" key="1">
    <citation type="submission" date="2024-07" db="EMBL/GenBank/DDBJ databases">
        <authorList>
            <person name="Kang M."/>
        </authorList>
    </citation>
    <scope>NUCLEOTIDE SEQUENCE [LARGE SCALE GENOMIC DNA]</scope>
    <source>
        <strain evidence="8 9">DFM31</strain>
    </source>
</reference>
<keyword evidence="5 8" id="KW-0413">Isomerase</keyword>
<dbReference type="SUPFAM" id="SSF109998">
    <property type="entry name" value="Triger factor/SurA peptide-binding domain-like"/>
    <property type="match status" value="1"/>
</dbReference>
<evidence type="ECO:0000256" key="2">
    <source>
        <dbReference type="ARBA" id="ARBA00022729"/>
    </source>
</evidence>
<dbReference type="Proteomes" id="UP001553161">
    <property type="component" value="Unassembled WGS sequence"/>
</dbReference>
<name>A0ABV3L1G2_9RHOB</name>
<dbReference type="EMBL" id="JBFBVU010000001">
    <property type="protein sequence ID" value="MEV8465385.1"/>
    <property type="molecule type" value="Genomic_DNA"/>
</dbReference>
<feature type="chain" id="PRO_5045060428" description="Parvulin-like PPIase" evidence="6">
    <location>
        <begin position="25"/>
        <end position="398"/>
    </location>
</feature>
<evidence type="ECO:0000256" key="3">
    <source>
        <dbReference type="ARBA" id="ARBA00030642"/>
    </source>
</evidence>
<dbReference type="InterPro" id="IPR027304">
    <property type="entry name" value="Trigger_fact/SurA_dom_sf"/>
</dbReference>
<dbReference type="Gene3D" id="1.10.4030.10">
    <property type="entry name" value="Porin chaperone SurA, peptide-binding domain"/>
    <property type="match status" value="1"/>
</dbReference>
<gene>
    <name evidence="8" type="ORF">AB0T83_01135</name>
</gene>
<dbReference type="InterPro" id="IPR050280">
    <property type="entry name" value="OMP_Chaperone_SurA"/>
</dbReference>
<dbReference type="SUPFAM" id="SSF54534">
    <property type="entry name" value="FKBP-like"/>
    <property type="match status" value="1"/>
</dbReference>